<sequence length="3330" mass="357508">MGEASRLPGGLRWGCWASISSIIVYLLLLQQLVDLSTAIDYRVEYTQVRLSQDCKFLDTDNDEEWAITLNVAGQKKCLVFYTDNTMPFASPIDPNRPLWEAEFSASAGQTFRLGFEAWEKQAGGPMCVFENGDNRNNYLRWEEPLTNLSQLAPNEQRPFSASRVFTQAGNPCTVTILGSVARKPSPGAPRIVNATIEVVSGGVSPLKLTVHGYDLNPEPVEAPVLQVTGLNAECIASTLTTSDTQLTCLLTRLASAEVSQLQMAQVQVQTRLGMSRTASAAFPTCQPDCENGGACWWSRDFAIVECVCSPNYYGPACQYRYPDDEPILAGIAPMGADFSLNAIQPTVIAVSGRIWAADVPDTTVKSENCVISRAKTSLELNAQGNTISDGALALEVWRGPVTPYDLRAIAQADSLQISGLCIIPKGVLAFAEENDDTLTSQLTVSIEWARKFSNDTRESRDRLTFQLYGPLHLPSSIVAAKANEADGEMRVLREQSVRVSFCDAQGRPRLGGDDSDGFDLAFVDGPALQPQLGIRGGVARSFSYSDCLVNSRNPECAYFEYKLSFDLAGTYRAHVLYFQPTALVFVGSQLELEVKGLGEVTVPVPELPESSISWADHLTNRDTLASFDTALAQTLSPNTGAADRLNVLDTLLDGLQGRWFMERETVSLAIESGLSRVDMGSLHVGSSSEPFFCDAHTDELDGGRIERSLKPWQSLGNVPNNFVLSRMALSPVDCLTSISVKVAVAHSLPQHVRISLTRTGPASNDPRAKNHTATVVIKPFGDDTMKSGSLTEWTGETVRELAANFVGRPALAEWVLSVEQADGTGYVRDWWLDVTTRSCLEAPQEICGFGGGEMYGRADNVNDTVRLECPAGGMISDIVLARYGRIEGYCEGDLKNIVVHGDCEADAEKVKQRVAALCVGGASCELTATDIGVLGEEYLCADEQPQCLDGDDVTRRRQRQPHEKKVAGGEHEHDYARPRPYPGTEDYHLRATTVRHATAPFFRQRPGARKAVWGAWNPWTTTDAVTPVNAVEPDVVDPCENDNVAPTPPPKRALMVKARCSDSKALAKFEDPEPSEKKMLMASVTADLDNDWKDETITMFAYEGGPLHVAFTYVGSNAFQPATFVVRNLVVGQGGVPAVVGAQLELQVGDFNNDGYPELILGYIDHKSGQLRLFQWDLRIEDTSVWPAGMVKPNRADLSPCGCFDSESVLRHLFALAISITVPDAPTYDLTAPPTASSTRVDSPGFSYALAVGDIGLGFDVLVASWIAGEHTVVWGVFQQTGSGLALAGDVMTLRDVDQAHAVSLALGDFEGTGSRELALGIVDWNTISVYFYTIDQTVSSFPMTMAKLLNVAEDSWMLNSNVNLRLVAGDLNDDLDDELVVGFTLGAEAYLFQVDALTCGQAKCMELVGSSGYAVPTGRVPTTTTTRSPELKLAIGNVDESSTNELVVAVEYTSTTDQSVHKVMLVSLTAQSDSNQPFLINGRHCYAGPAYRESEDEQEVTVNNMALSVGNLYGLGYRVGEPTMVRFESVPELLAVINAPPTHYDVLEGEEIAVNQRTLRGYGSFTKLTNADGVTSSFEITRDTVAIESTASGNALDGKLAVVVGKLHQSASALKKNAVADGRDVMERLTVSRELTASGDDAVLYISTTRDQWKFPIVDQTGAPVGALDVWLSSSCGVECVQVADGRDLWWFAPDHEPFNVLTYSSRSPTDFVPSNRVMVGDRVTLGPNDHTQVVGQHSGRSQSKATLDHQTSTRNRATAVGIDVNYEFMFSQAFLGLGPNHKLPLGISVNAMESEDHETADEEATSRKASAAIERDVSVQAYLEPINPEFAYRVQPFVWLARTADGHEYLKVEYTAEPGYHPGVATWWQRTYNRPDPAFNLPWWWAATYKRDRTMLTKELVATPQFPTVGELVHVTATVRNKALVSAAQVDVSFWRGNPDNCFDLECLTIGHTLIGSATIDFIPAQGKREVSFLMRYDGVQNIHVTLDDNEQLDEMHEDNNHAYALLFHNVREGGYTLQTLRLGRTDAAQALIDVRPRTNADGSFAGGYTVSATVLGDTFTRQNLVAQFWHGAVGGGGRLIATVAVPLLEGSVASTSTYGLSAYWHTASPDLHGHEQELHAVLLHSGFDPTPANIISHVSRRVSVACYGEIDLCGVCGGFNRSCAGCDGEPHSGVVVDACGVCGGDNSTCCVPRPGQAKLHRVRLTSDALAGAGAGDDPLVKRVQVGELVVWENLLDWDVEIVAGLQDLGSYDHLAAAFNLSALRDHDQSIPLQLPLAAQDLSQFIQKYVSMLAVKDHVDSAPSDDEIKIPQPDSTTKRITSASDFVPVAPVKREAETTDDLFAEDYNNFEFDFDGDEVREFAMRDVCCAPADDEWHEARDMDDADIHDDDHHHEPTAGRSLRSQVLSMLKDHKRKLARLRSVVNATGILNPGIDQAITRLRSEATASTFFVDPAPGTPRLPIRCLCPPTTTRQRRTSLGSLNDLYGRFAYSDLAGRSEGNASVLAPGGASMPHRFFTPGVYLWHDARHPAVHGAIVVEPSSYAPDACGVCGGDGSGCKDCAGVENGAAALDECGQCAGGTTGRAPGAAKDCAGACFGDARVGDCDVCEGGTSGVPVVLKRKDCYGVCFGTAVTDSCGVCAGGITNIPIDADRDCAGDCFGQAYVNRCGYCVGGTLDLPTTTGADCFGVCGGPATYDCAGTCNGTATLGPDFRCIGGSTGFDVPQPQKRMVTEDEGLCTAGVVDARGLCCAAEELDCAGMCFGSATLDCDVCVGGASGVDPIAVRDCAGTCNGTARINPCGVCALPEHFAAGPDYWVDCAGSCNGSAVLDNCGVCVGGYSRVPLYRANMSRDCQGTCFGNATLDACGVCYVEGDGHVPDSDMDCAGVCGGEAVVDECGQCVMGTSGRAFNADKDCAGQCFGKRSASDPSCTCAPGELDACFVCGGDNSSCRGCDGVLHSGLTRDLCGVCGGNSSACCFLPFAQVHVIVRGFETLPPHRTLDAGETLVLTNLHAGRAYTFVLVRLVDHTIEQRFAPLEPGRTLHIEIAAPGEYALTALDPNSTSTSTTTSTTSTTTTTTLSALATVRLTVRYNSKRRDACDHCVYADADVGAEDSSVEATQRRRELVAYTRCCEAMGSDNVHAWYANTHLVDPVDPTVAHTTVERTGHYRSAPTRHLLRLVAPQTIDADHWNAAAGQRLAVGDVIVMENRDLLDHVISIDGPQPVPDVVLDRGTSVVVGPLLTPGTYQVISVGRNLVNTSFTIEFAFACVVHAPMPAPAQLSPTMISGASLLGLPSVVAAGLVVLVVGLAWGLVAFVKSRRMAQQPVSV</sequence>
<dbReference type="EMBL" id="KB007974">
    <property type="protein sequence ID" value="ELR17252.1"/>
    <property type="molecule type" value="Genomic_DNA"/>
</dbReference>
<protein>
    <submittedName>
        <fullName evidence="5">FGGAP repeat domain containing protein</fullName>
    </submittedName>
</protein>
<dbReference type="RefSeq" id="XP_004339265.1">
    <property type="nucleotide sequence ID" value="XM_004339217.1"/>
</dbReference>
<keyword evidence="3" id="KW-0472">Membrane</keyword>
<feature type="transmembrane region" description="Helical" evidence="3">
    <location>
        <begin position="3293"/>
        <end position="3318"/>
    </location>
</feature>
<evidence type="ECO:0000313" key="6">
    <source>
        <dbReference type="Proteomes" id="UP000011083"/>
    </source>
</evidence>
<dbReference type="InterPro" id="IPR028994">
    <property type="entry name" value="Integrin_alpha_N"/>
</dbReference>
<feature type="disulfide bond" evidence="1">
    <location>
        <begin position="285"/>
        <end position="295"/>
    </location>
</feature>
<feature type="compositionally biased region" description="Basic and acidic residues" evidence="2">
    <location>
        <begin position="952"/>
        <end position="977"/>
    </location>
</feature>
<dbReference type="Gene3D" id="2.60.40.10">
    <property type="entry name" value="Immunoglobulins"/>
    <property type="match status" value="1"/>
</dbReference>
<evidence type="ECO:0000256" key="3">
    <source>
        <dbReference type="SAM" id="Phobius"/>
    </source>
</evidence>
<dbReference type="KEGG" id="acan:ACA1_059590"/>
<dbReference type="VEuPathDB" id="AmoebaDB:ACA1_059590"/>
<name>L8GWE4_ACACF</name>
<dbReference type="PROSITE" id="PS50026">
    <property type="entry name" value="EGF_3"/>
    <property type="match status" value="1"/>
</dbReference>
<dbReference type="GeneID" id="14917848"/>
<evidence type="ECO:0000256" key="1">
    <source>
        <dbReference type="PROSITE-ProRule" id="PRU00076"/>
    </source>
</evidence>
<keyword evidence="3" id="KW-1133">Transmembrane helix</keyword>
<evidence type="ECO:0000256" key="2">
    <source>
        <dbReference type="SAM" id="MobiDB-lite"/>
    </source>
</evidence>
<organism evidence="5 6">
    <name type="scientific">Acanthamoeba castellanii (strain ATCC 30010 / Neff)</name>
    <dbReference type="NCBI Taxonomy" id="1257118"/>
    <lineage>
        <taxon>Eukaryota</taxon>
        <taxon>Amoebozoa</taxon>
        <taxon>Discosea</taxon>
        <taxon>Longamoebia</taxon>
        <taxon>Centramoebida</taxon>
        <taxon>Acanthamoebidae</taxon>
        <taxon>Acanthamoeba</taxon>
    </lineage>
</organism>
<reference evidence="5 6" key="1">
    <citation type="journal article" date="2013" name="Genome Biol.">
        <title>Genome of Acanthamoeba castellanii highlights extensive lateral gene transfer and early evolution of tyrosine kinase signaling.</title>
        <authorList>
            <person name="Clarke M."/>
            <person name="Lohan A.J."/>
            <person name="Liu B."/>
            <person name="Lagkouvardos I."/>
            <person name="Roy S."/>
            <person name="Zafar N."/>
            <person name="Bertelli C."/>
            <person name="Schilde C."/>
            <person name="Kianianmomeni A."/>
            <person name="Burglin T.R."/>
            <person name="Frech C."/>
            <person name="Turcotte B."/>
            <person name="Kopec K.O."/>
            <person name="Synnott J.M."/>
            <person name="Choo C."/>
            <person name="Paponov I."/>
            <person name="Finkler A."/>
            <person name="Soon Heng Tan C."/>
            <person name="Hutchins A.P."/>
            <person name="Weinmeier T."/>
            <person name="Rattei T."/>
            <person name="Chu J.S."/>
            <person name="Gimenez G."/>
            <person name="Irimia M."/>
            <person name="Rigden D.J."/>
            <person name="Fitzpatrick D.A."/>
            <person name="Lorenzo-Morales J."/>
            <person name="Bateman A."/>
            <person name="Chiu C.H."/>
            <person name="Tang P."/>
            <person name="Hegemann P."/>
            <person name="Fromm H."/>
            <person name="Raoult D."/>
            <person name="Greub G."/>
            <person name="Miranda-Saavedra D."/>
            <person name="Chen N."/>
            <person name="Nash P."/>
            <person name="Ginger M.L."/>
            <person name="Horn M."/>
            <person name="Schaap P."/>
            <person name="Caler L."/>
            <person name="Loftus B."/>
        </authorList>
    </citation>
    <scope>NUCLEOTIDE SEQUENCE [LARGE SCALE GENOMIC DNA]</scope>
    <source>
        <strain evidence="5 6">Neff</strain>
    </source>
</reference>
<feature type="disulfide bond" evidence="1">
    <location>
        <begin position="289"/>
        <end position="306"/>
    </location>
</feature>
<gene>
    <name evidence="5" type="ORF">ACA1_059590</name>
</gene>
<feature type="region of interest" description="Disordered" evidence="2">
    <location>
        <begin position="1734"/>
        <end position="1754"/>
    </location>
</feature>
<keyword evidence="3" id="KW-0812">Transmembrane</keyword>
<keyword evidence="1" id="KW-0245">EGF-like domain</keyword>
<evidence type="ECO:0000259" key="4">
    <source>
        <dbReference type="PROSITE" id="PS50026"/>
    </source>
</evidence>
<accession>L8GWE4</accession>
<proteinExistence type="predicted"/>
<dbReference type="InterPro" id="IPR000742">
    <property type="entry name" value="EGF"/>
</dbReference>
<dbReference type="InterPro" id="IPR013783">
    <property type="entry name" value="Ig-like_fold"/>
</dbReference>
<keyword evidence="1" id="KW-1015">Disulfide bond</keyword>
<evidence type="ECO:0000313" key="5">
    <source>
        <dbReference type="EMBL" id="ELR17252.1"/>
    </source>
</evidence>
<dbReference type="SUPFAM" id="SSF57196">
    <property type="entry name" value="EGF/Laminin"/>
    <property type="match status" value="1"/>
</dbReference>
<keyword evidence="6" id="KW-1185">Reference proteome</keyword>
<dbReference type="Proteomes" id="UP000011083">
    <property type="component" value="Unassembled WGS sequence"/>
</dbReference>
<dbReference type="PROSITE" id="PS00022">
    <property type="entry name" value="EGF_1"/>
    <property type="match status" value="1"/>
</dbReference>
<feature type="region of interest" description="Disordered" evidence="2">
    <location>
        <begin position="951"/>
        <end position="985"/>
    </location>
</feature>
<feature type="disulfide bond" evidence="1">
    <location>
        <begin position="308"/>
        <end position="317"/>
    </location>
</feature>
<dbReference type="OrthoDB" id="6418648at2759"/>
<dbReference type="SUPFAM" id="SSF69318">
    <property type="entry name" value="Integrin alpha N-terminal domain"/>
    <property type="match status" value="2"/>
</dbReference>
<feature type="domain" description="EGF-like" evidence="4">
    <location>
        <begin position="281"/>
        <end position="318"/>
    </location>
</feature>